<keyword evidence="6" id="KW-0408">Iron</keyword>
<dbReference type="OrthoDB" id="407298at2759"/>
<evidence type="ECO:0000256" key="5">
    <source>
        <dbReference type="ARBA" id="ARBA00023002"/>
    </source>
</evidence>
<dbReference type="GO" id="GO:0004601">
    <property type="term" value="F:peroxidase activity"/>
    <property type="evidence" value="ECO:0007669"/>
    <property type="project" value="UniProtKB-KW"/>
</dbReference>
<dbReference type="EMBL" id="NAJL01000039">
    <property type="protein sequence ID" value="TKA24995.1"/>
    <property type="molecule type" value="Genomic_DNA"/>
</dbReference>
<keyword evidence="4" id="KW-0479">Metal-binding</keyword>
<evidence type="ECO:0000256" key="4">
    <source>
        <dbReference type="ARBA" id="ARBA00022723"/>
    </source>
</evidence>
<keyword evidence="5" id="KW-0560">Oxidoreductase</keyword>
<sequence length="372" mass="39603">MKPSSASVLLLAPLVAAFPAWVADAASDPLIAARAEDLLKRQKGADSATALFEAAPVFHAEAQYIDVGPGSGHEWKAPGPGDLRGPCPGLNAFANHGFLPRNGYATVGQFIDVTGRVVGMGTLVSTVLATLGATLDGNGAKWWPVSAIGGTPPRSIAPLGLGGNGISGSHNKYEADASPTRPDLYQAGNNYQTQVDQFQQLIDASPGGYVTMDTITSFRSKRFDTQKSTNPYFFNGPFTGLFAQPAAYNFIFRFMANHSAEAPVGELSYDVLKSWFAISGESGSYSVQQGHERIPHNWYRRALEYPYSVEYFLGDLLATARLHPKFLDVGGNQGQVDSFTGVDISDLTGGVFHATSLLEGDNLACFAAQLAT</sequence>
<dbReference type="GO" id="GO:0046872">
    <property type="term" value="F:metal ion binding"/>
    <property type="evidence" value="ECO:0007669"/>
    <property type="project" value="UniProtKB-KW"/>
</dbReference>
<evidence type="ECO:0000256" key="1">
    <source>
        <dbReference type="ARBA" id="ARBA00001970"/>
    </source>
</evidence>
<dbReference type="PANTHER" id="PTHR33577">
    <property type="entry name" value="STERIGMATOCYSTIN BIOSYNTHESIS PEROXIDASE STCC-RELATED"/>
    <property type="match status" value="1"/>
</dbReference>
<accession>A0A4U0TT51</accession>
<organism evidence="10 11">
    <name type="scientific">Salinomyces thailandicus</name>
    <dbReference type="NCBI Taxonomy" id="706561"/>
    <lineage>
        <taxon>Eukaryota</taxon>
        <taxon>Fungi</taxon>
        <taxon>Dikarya</taxon>
        <taxon>Ascomycota</taxon>
        <taxon>Pezizomycotina</taxon>
        <taxon>Dothideomycetes</taxon>
        <taxon>Dothideomycetidae</taxon>
        <taxon>Mycosphaerellales</taxon>
        <taxon>Teratosphaeriaceae</taxon>
        <taxon>Salinomyces</taxon>
    </lineage>
</organism>
<evidence type="ECO:0000313" key="10">
    <source>
        <dbReference type="EMBL" id="TKA24995.1"/>
    </source>
</evidence>
<dbReference type="PANTHER" id="PTHR33577:SF1">
    <property type="entry name" value="HEME HALOPEROXIDASE FAMILY PROFILE DOMAIN-CONTAINING PROTEIN"/>
    <property type="match status" value="1"/>
</dbReference>
<name>A0A4U0TT51_9PEZI</name>
<evidence type="ECO:0000313" key="11">
    <source>
        <dbReference type="Proteomes" id="UP000308549"/>
    </source>
</evidence>
<keyword evidence="8" id="KW-0732">Signal</keyword>
<keyword evidence="3" id="KW-0349">Heme</keyword>
<comment type="caution">
    <text evidence="10">The sequence shown here is derived from an EMBL/GenBank/DDBJ whole genome shotgun (WGS) entry which is preliminary data.</text>
</comment>
<feature type="chain" id="PRO_5020629239" description="Heme haloperoxidase family profile domain-containing protein" evidence="8">
    <location>
        <begin position="26"/>
        <end position="372"/>
    </location>
</feature>
<dbReference type="InterPro" id="IPR036851">
    <property type="entry name" value="Chloroperoxidase-like_sf"/>
</dbReference>
<dbReference type="SUPFAM" id="SSF47571">
    <property type="entry name" value="Cloroperoxidase"/>
    <property type="match status" value="1"/>
</dbReference>
<proteinExistence type="inferred from homology"/>
<gene>
    <name evidence="10" type="ORF">B0A50_06093</name>
</gene>
<dbReference type="InterPro" id="IPR000028">
    <property type="entry name" value="Chloroperoxidase"/>
</dbReference>
<dbReference type="AlphaFoldDB" id="A0A4U0TT51"/>
<feature type="domain" description="Heme haloperoxidase family profile" evidence="9">
    <location>
        <begin position="71"/>
        <end position="318"/>
    </location>
</feature>
<comment type="cofactor">
    <cofactor evidence="1">
        <name>heme b</name>
        <dbReference type="ChEBI" id="CHEBI:60344"/>
    </cofactor>
</comment>
<keyword evidence="11" id="KW-1185">Reference proteome</keyword>
<dbReference type="Pfam" id="PF01328">
    <property type="entry name" value="Peroxidase_2"/>
    <property type="match status" value="1"/>
</dbReference>
<dbReference type="Proteomes" id="UP000308549">
    <property type="component" value="Unassembled WGS sequence"/>
</dbReference>
<protein>
    <recommendedName>
        <fullName evidence="9">Heme haloperoxidase family profile domain-containing protein</fullName>
    </recommendedName>
</protein>
<evidence type="ECO:0000259" key="9">
    <source>
        <dbReference type="PROSITE" id="PS51405"/>
    </source>
</evidence>
<evidence type="ECO:0000256" key="7">
    <source>
        <dbReference type="ARBA" id="ARBA00025795"/>
    </source>
</evidence>
<comment type="similarity">
    <text evidence="7">Belongs to the chloroperoxidase family.</text>
</comment>
<dbReference type="PROSITE" id="PS51405">
    <property type="entry name" value="HEME_HALOPEROXIDASE"/>
    <property type="match status" value="1"/>
</dbReference>
<evidence type="ECO:0000256" key="3">
    <source>
        <dbReference type="ARBA" id="ARBA00022617"/>
    </source>
</evidence>
<evidence type="ECO:0000256" key="2">
    <source>
        <dbReference type="ARBA" id="ARBA00022559"/>
    </source>
</evidence>
<evidence type="ECO:0000256" key="8">
    <source>
        <dbReference type="SAM" id="SignalP"/>
    </source>
</evidence>
<keyword evidence="2" id="KW-0575">Peroxidase</keyword>
<reference evidence="10 11" key="1">
    <citation type="submission" date="2017-03" db="EMBL/GenBank/DDBJ databases">
        <title>Genomes of endolithic fungi from Antarctica.</title>
        <authorList>
            <person name="Coleine C."/>
            <person name="Masonjones S."/>
            <person name="Stajich J.E."/>
        </authorList>
    </citation>
    <scope>NUCLEOTIDE SEQUENCE [LARGE SCALE GENOMIC DNA]</scope>
    <source>
        <strain evidence="10 11">CCFEE 6315</strain>
    </source>
</reference>
<evidence type="ECO:0000256" key="6">
    <source>
        <dbReference type="ARBA" id="ARBA00023004"/>
    </source>
</evidence>
<feature type="signal peptide" evidence="8">
    <location>
        <begin position="1"/>
        <end position="25"/>
    </location>
</feature>
<dbReference type="Gene3D" id="1.10.489.10">
    <property type="entry name" value="Chloroperoxidase-like"/>
    <property type="match status" value="1"/>
</dbReference>